<reference evidence="1 2" key="1">
    <citation type="submission" date="2019-03" db="EMBL/GenBank/DDBJ databases">
        <title>Genomic Encyclopedia of Type Strains, Phase IV (KMG-IV): sequencing the most valuable type-strain genomes for metagenomic binning, comparative biology and taxonomic classification.</title>
        <authorList>
            <person name="Goeker M."/>
        </authorList>
    </citation>
    <scope>NUCLEOTIDE SEQUENCE [LARGE SCALE GENOMIC DNA]</scope>
    <source>
        <strain evidence="1 2">DSM 100309</strain>
    </source>
</reference>
<evidence type="ECO:0000313" key="1">
    <source>
        <dbReference type="EMBL" id="TCV89562.1"/>
    </source>
</evidence>
<dbReference type="Proteomes" id="UP000295367">
    <property type="component" value="Unassembled WGS sequence"/>
</dbReference>
<sequence>MLNWISDRITTKEPQAVHMAMKQPVVLNDFEWLAPNQSLDAIEVKELSIAEFMAIYKLQNK</sequence>
<keyword evidence="2" id="KW-1185">Reference proteome</keyword>
<comment type="caution">
    <text evidence="1">The sequence shown here is derived from an EMBL/GenBank/DDBJ whole genome shotgun (WGS) entry which is preliminary data.</text>
</comment>
<dbReference type="AlphaFoldDB" id="A0A4R3YCM1"/>
<dbReference type="EMBL" id="SMCO01000002">
    <property type="protein sequence ID" value="TCV89562.1"/>
    <property type="molecule type" value="Genomic_DNA"/>
</dbReference>
<accession>A0A4R3YCM1</accession>
<proteinExistence type="predicted"/>
<name>A0A4R3YCM1_9PROT</name>
<dbReference type="RefSeq" id="WP_124948325.1">
    <property type="nucleotide sequence ID" value="NZ_BHVT01000081.1"/>
</dbReference>
<gene>
    <name evidence="1" type="ORF">EDC63_10280</name>
</gene>
<protein>
    <submittedName>
        <fullName evidence="1">Uncharacterized protein</fullName>
    </submittedName>
</protein>
<evidence type="ECO:0000313" key="2">
    <source>
        <dbReference type="Proteomes" id="UP000295367"/>
    </source>
</evidence>
<organism evidence="1 2">
    <name type="scientific">Sulfurirhabdus autotrophica</name>
    <dbReference type="NCBI Taxonomy" id="1706046"/>
    <lineage>
        <taxon>Bacteria</taxon>
        <taxon>Pseudomonadati</taxon>
        <taxon>Pseudomonadota</taxon>
        <taxon>Betaproteobacteria</taxon>
        <taxon>Nitrosomonadales</taxon>
        <taxon>Sulfuricellaceae</taxon>
        <taxon>Sulfurirhabdus</taxon>
    </lineage>
</organism>